<dbReference type="PROSITE" id="PS00198">
    <property type="entry name" value="4FE4S_FER_1"/>
    <property type="match status" value="2"/>
</dbReference>
<dbReference type="AlphaFoldDB" id="A0A1F2PA16"/>
<dbReference type="PANTHER" id="PTHR42827:SF1">
    <property type="entry name" value="IRON-SULFUR CLUSTER-BINDING PROTEIN"/>
    <property type="match status" value="1"/>
</dbReference>
<evidence type="ECO:0000313" key="3">
    <source>
        <dbReference type="Proteomes" id="UP000186940"/>
    </source>
</evidence>
<dbReference type="STRING" id="1838285.SCAL_001459"/>
<dbReference type="EMBL" id="LYOS01000004">
    <property type="protein sequence ID" value="OFV67541.1"/>
    <property type="molecule type" value="Genomic_DNA"/>
</dbReference>
<accession>A0A1F2PA16</accession>
<dbReference type="InterPro" id="IPR017900">
    <property type="entry name" value="4Fe4S_Fe_S_CS"/>
</dbReference>
<keyword evidence="3" id="KW-1185">Reference proteome</keyword>
<gene>
    <name evidence="2" type="ORF">SCAL_001459</name>
</gene>
<dbReference type="SUPFAM" id="SSF46548">
    <property type="entry name" value="alpha-helical ferredoxin"/>
    <property type="match status" value="1"/>
</dbReference>
<evidence type="ECO:0000313" key="2">
    <source>
        <dbReference type="EMBL" id="OFV67541.1"/>
    </source>
</evidence>
<dbReference type="Gene3D" id="3.30.70.20">
    <property type="match status" value="1"/>
</dbReference>
<reference evidence="2" key="1">
    <citation type="submission" date="2016-05" db="EMBL/GenBank/DDBJ databases">
        <title>Microbial consortia oxidize butane by reversing methanogenesis.</title>
        <authorList>
            <person name="Laso-Perez R."/>
            <person name="Richter M."/>
            <person name="Wegener G."/>
            <person name="Musat F."/>
        </authorList>
    </citation>
    <scope>NUCLEOTIDE SEQUENCE [LARGE SCALE GENOMIC DNA]</scope>
    <source>
        <strain evidence="2">BOX2</strain>
    </source>
</reference>
<dbReference type="Proteomes" id="UP000186940">
    <property type="component" value="Unassembled WGS sequence"/>
</dbReference>
<protein>
    <submittedName>
        <fullName evidence="2">4Fe-4S binding domain protein</fullName>
    </submittedName>
</protein>
<feature type="domain" description="4Fe-4S ferredoxin-type" evidence="1">
    <location>
        <begin position="153"/>
        <end position="183"/>
    </location>
</feature>
<evidence type="ECO:0000259" key="1">
    <source>
        <dbReference type="PROSITE" id="PS51379"/>
    </source>
</evidence>
<comment type="caution">
    <text evidence="2">The sequence shown here is derived from an EMBL/GenBank/DDBJ whole genome shotgun (WGS) entry which is preliminary data.</text>
</comment>
<sequence length="213" mass="22862">MSDLSNRLKIYLLEEGADLVGITSADSFESALEGCKPTDILEDARSVITMAVSVNAAGVEKAKAMAAWRGKVFPLDELAFKASRLLFREGYKAIVVPSATHSAFQALKGEISHKHAAVMSGLGCIGKCSLLVTPRFGTRVALISVITDAMLTPDEAFEGDLCGDCSVCIDVCPVEGTINEEKKDGYYMIMKAQCVKCYKCYTSCPVGMDEVGH</sequence>
<dbReference type="PROSITE" id="PS51379">
    <property type="entry name" value="4FE4S_FER_2"/>
    <property type="match status" value="2"/>
</dbReference>
<proteinExistence type="predicted"/>
<dbReference type="InterPro" id="IPR017896">
    <property type="entry name" value="4Fe4S_Fe-S-bd"/>
</dbReference>
<dbReference type="PANTHER" id="PTHR42827">
    <property type="entry name" value="IRON-SULFUR CLUSTER-BINDING PROTEIN-RELATED"/>
    <property type="match status" value="1"/>
</dbReference>
<dbReference type="GO" id="GO:0016491">
    <property type="term" value="F:oxidoreductase activity"/>
    <property type="evidence" value="ECO:0007669"/>
    <property type="project" value="UniProtKB-ARBA"/>
</dbReference>
<name>A0A1F2PA16_9EURY</name>
<organism evidence="2 3">
    <name type="scientific">Candidatus Syntropharchaeum caldarium</name>
    <dbReference type="NCBI Taxonomy" id="1838285"/>
    <lineage>
        <taxon>Archaea</taxon>
        <taxon>Methanobacteriati</taxon>
        <taxon>Methanobacteriota</taxon>
        <taxon>Stenosarchaea group</taxon>
        <taxon>Methanomicrobia</taxon>
        <taxon>Methanosarcinales</taxon>
        <taxon>ANME-2 cluster</taxon>
        <taxon>Candidatus Syntropharchaeum</taxon>
    </lineage>
</organism>
<feature type="domain" description="4Fe-4S ferredoxin-type" evidence="1">
    <location>
        <begin position="185"/>
        <end position="213"/>
    </location>
</feature>